<dbReference type="EMBL" id="MFYX01000027">
    <property type="protein sequence ID" value="OGK06557.1"/>
    <property type="molecule type" value="Genomic_DNA"/>
</dbReference>
<name>A0A1F7FJ97_UNCRA</name>
<feature type="transmembrane region" description="Helical" evidence="1">
    <location>
        <begin position="259"/>
        <end position="277"/>
    </location>
</feature>
<dbReference type="InterPro" id="IPR036259">
    <property type="entry name" value="MFS_trans_sf"/>
</dbReference>
<keyword evidence="1" id="KW-0812">Transmembrane</keyword>
<dbReference type="AlphaFoldDB" id="A0A1F7FJ97"/>
<feature type="transmembrane region" description="Helical" evidence="1">
    <location>
        <begin position="222"/>
        <end position="247"/>
    </location>
</feature>
<feature type="transmembrane region" description="Helical" evidence="1">
    <location>
        <begin position="74"/>
        <end position="96"/>
    </location>
</feature>
<feature type="transmembrane region" description="Helical" evidence="1">
    <location>
        <begin position="141"/>
        <end position="160"/>
    </location>
</feature>
<proteinExistence type="predicted"/>
<gene>
    <name evidence="2" type="ORF">A2519_15825</name>
</gene>
<dbReference type="Pfam" id="PF07690">
    <property type="entry name" value="MFS_1"/>
    <property type="match status" value="1"/>
</dbReference>
<dbReference type="InterPro" id="IPR011701">
    <property type="entry name" value="MFS"/>
</dbReference>
<comment type="caution">
    <text evidence="2">The sequence shown here is derived from an EMBL/GenBank/DDBJ whole genome shotgun (WGS) entry which is preliminary data.</text>
</comment>
<feature type="transmembrane region" description="Helical" evidence="1">
    <location>
        <begin position="349"/>
        <end position="371"/>
    </location>
</feature>
<sequence length="422" mass="46945">MRKDRIKFGIGNVLFQSEETGVGGIGIPAMIIRMLGGSDQHIGLYGATQGVTSFSQIFGAVILKRTRSDKKGMVVAMFIGFVVAVLVAASIAAFYFNVFSKVSLYLYLVFAVCFFAVGGFQSNIENSWIGDLVPAKRLGWFTSYKWIVGTAGVVLFNLLIGRLVDANPSPAGYAAVYLMFGVSFCVAAWVYSSVTDRTPQTINFIKTGPMHHERLQYRSFPLWCYIVFYWCWSGGRAVLYTFCYIYLIDQFHFSMTKIAWLVNAQCAMSCVIIYILGRISDTTGHRVPLMIISGIVACCMSLWVFSAWFGIVPVIVYMFINGAAGNTHWMLASNLALEIFPEKGRAAYLGFSRFIIGCCTMTTPILAGQFMQHLSGFHMQLWGADINRYHILFSICMLISMCCIVPLFVLGNRKVEGSGLVR</sequence>
<evidence type="ECO:0000256" key="1">
    <source>
        <dbReference type="SAM" id="Phobius"/>
    </source>
</evidence>
<dbReference type="PANTHER" id="PTHR23526">
    <property type="entry name" value="INTEGRAL MEMBRANE TRANSPORT PROTEIN-RELATED"/>
    <property type="match status" value="1"/>
</dbReference>
<dbReference type="PANTHER" id="PTHR23526:SF2">
    <property type="entry name" value="MAJOR FACILITATOR SUPERFAMILY (MFS) PROFILE DOMAIN-CONTAINING PROTEIN"/>
    <property type="match status" value="1"/>
</dbReference>
<dbReference type="GO" id="GO:0022857">
    <property type="term" value="F:transmembrane transporter activity"/>
    <property type="evidence" value="ECO:0007669"/>
    <property type="project" value="InterPro"/>
</dbReference>
<organism evidence="2 3">
    <name type="scientific">Candidatus Raymondbacteria bacterium RIFOXYD12_FULL_49_13</name>
    <dbReference type="NCBI Taxonomy" id="1817890"/>
    <lineage>
        <taxon>Bacteria</taxon>
        <taxon>Raymondiibacteriota</taxon>
    </lineage>
</organism>
<feature type="transmembrane region" description="Helical" evidence="1">
    <location>
        <begin position="172"/>
        <end position="191"/>
    </location>
</feature>
<dbReference type="SUPFAM" id="SSF103473">
    <property type="entry name" value="MFS general substrate transporter"/>
    <property type="match status" value="1"/>
</dbReference>
<dbReference type="Proteomes" id="UP000179243">
    <property type="component" value="Unassembled WGS sequence"/>
</dbReference>
<evidence type="ECO:0000313" key="2">
    <source>
        <dbReference type="EMBL" id="OGK06557.1"/>
    </source>
</evidence>
<feature type="transmembrane region" description="Helical" evidence="1">
    <location>
        <begin position="315"/>
        <end position="337"/>
    </location>
</feature>
<keyword evidence="1" id="KW-1133">Transmembrane helix</keyword>
<accession>A0A1F7FJ97</accession>
<reference evidence="2 3" key="1">
    <citation type="journal article" date="2016" name="Nat. Commun.">
        <title>Thousands of microbial genomes shed light on interconnected biogeochemical processes in an aquifer system.</title>
        <authorList>
            <person name="Anantharaman K."/>
            <person name="Brown C.T."/>
            <person name="Hug L.A."/>
            <person name="Sharon I."/>
            <person name="Castelle C.J."/>
            <person name="Probst A.J."/>
            <person name="Thomas B.C."/>
            <person name="Singh A."/>
            <person name="Wilkins M.J."/>
            <person name="Karaoz U."/>
            <person name="Brodie E.L."/>
            <person name="Williams K.H."/>
            <person name="Hubbard S.S."/>
            <person name="Banfield J.F."/>
        </authorList>
    </citation>
    <scope>NUCLEOTIDE SEQUENCE [LARGE SCALE GENOMIC DNA]</scope>
</reference>
<protein>
    <recommendedName>
        <fullName evidence="4">Major facilitator superfamily (MFS) profile domain-containing protein</fullName>
    </recommendedName>
</protein>
<dbReference type="InterPro" id="IPR052528">
    <property type="entry name" value="Sugar_transport-like"/>
</dbReference>
<feature type="transmembrane region" description="Helical" evidence="1">
    <location>
        <begin position="391"/>
        <end position="410"/>
    </location>
</feature>
<evidence type="ECO:0000313" key="3">
    <source>
        <dbReference type="Proteomes" id="UP000179243"/>
    </source>
</evidence>
<keyword evidence="1" id="KW-0472">Membrane</keyword>
<feature type="transmembrane region" description="Helical" evidence="1">
    <location>
        <begin position="102"/>
        <end position="120"/>
    </location>
</feature>
<evidence type="ECO:0008006" key="4">
    <source>
        <dbReference type="Google" id="ProtNLM"/>
    </source>
</evidence>
<feature type="transmembrane region" description="Helical" evidence="1">
    <location>
        <begin position="289"/>
        <end position="309"/>
    </location>
</feature>
<dbReference type="Gene3D" id="1.20.1250.20">
    <property type="entry name" value="MFS general substrate transporter like domains"/>
    <property type="match status" value="2"/>
</dbReference>